<accession>G2PQK9</accession>
<dbReference type="OrthoDB" id="1449127at2"/>
<keyword evidence="2" id="KW-1185">Reference proteome</keyword>
<evidence type="ECO:0008006" key="3">
    <source>
        <dbReference type="Google" id="ProtNLM"/>
    </source>
</evidence>
<organism evidence="1 2">
    <name type="scientific">Allomuricauda ruestringensis (strain DSM 13258 / CIP 107369 / LMG 19739 / B1)</name>
    <name type="common">Muricauda ruestringensis</name>
    <dbReference type="NCBI Taxonomy" id="886377"/>
    <lineage>
        <taxon>Bacteria</taxon>
        <taxon>Pseudomonadati</taxon>
        <taxon>Bacteroidota</taxon>
        <taxon>Flavobacteriia</taxon>
        <taxon>Flavobacteriales</taxon>
        <taxon>Flavobacteriaceae</taxon>
        <taxon>Flagellimonas</taxon>
    </lineage>
</organism>
<gene>
    <name evidence="1" type="ordered locus">Murru_2611</name>
</gene>
<dbReference type="KEGG" id="mrs:Murru_2611"/>
<dbReference type="Proteomes" id="UP000008908">
    <property type="component" value="Chromosome"/>
</dbReference>
<dbReference type="RefSeq" id="WP_014033927.1">
    <property type="nucleotide sequence ID" value="NC_015945.1"/>
</dbReference>
<reference evidence="2" key="1">
    <citation type="submission" date="2011-08" db="EMBL/GenBank/DDBJ databases">
        <title>The complete genome of Muricauda ruestringensis DSM 13258.</title>
        <authorList>
            <person name="Lucas S."/>
            <person name="Han J."/>
            <person name="Lapidus A."/>
            <person name="Bruce D."/>
            <person name="Goodwin L."/>
            <person name="Pitluck S."/>
            <person name="Peters L."/>
            <person name="Kyrpides N."/>
            <person name="Mavromatis K."/>
            <person name="Ivanova N."/>
            <person name="Ovchinnikova G."/>
            <person name="Teshima H."/>
            <person name="Detter J.C."/>
            <person name="Tapia R."/>
            <person name="Han C."/>
            <person name="Land M."/>
            <person name="Hauser L."/>
            <person name="Markowitz V."/>
            <person name="Cheng J.-F."/>
            <person name="Hugenholtz P."/>
            <person name="Woyke T."/>
            <person name="Wu D."/>
            <person name="Spring S."/>
            <person name="Schroeder M."/>
            <person name="Brambilla E."/>
            <person name="Klenk H.-P."/>
            <person name="Eisen J.A."/>
        </authorList>
    </citation>
    <scope>NUCLEOTIDE SEQUENCE [LARGE SCALE GENOMIC DNA]</scope>
    <source>
        <strain evidence="2">DSM 13258 / LMG 19739 / B1</strain>
    </source>
</reference>
<dbReference type="HOGENOM" id="CLU_142783_0_0_10"/>
<evidence type="ECO:0000313" key="1">
    <source>
        <dbReference type="EMBL" id="AEM71646.1"/>
    </source>
</evidence>
<dbReference type="EMBL" id="CP002999">
    <property type="protein sequence ID" value="AEM71646.1"/>
    <property type="molecule type" value="Genomic_DNA"/>
</dbReference>
<dbReference type="STRING" id="886377.Murru_2611"/>
<protein>
    <recommendedName>
        <fullName evidence="3">Nucleic acid binding OB-fold tRNA/helicase-type</fullName>
    </recommendedName>
</protein>
<dbReference type="eggNOG" id="ENOG5032W2E">
    <property type="taxonomic scope" value="Bacteria"/>
</dbReference>
<sequence>MRNRRTRLLVIGLLLGVLIVIVYKTLYPEPRNIAAQSADFILSANELTQEMSQAEMAKKYGDKVIHTYGRISAIDGNIITLEDGVVVNLLDVSDHVLEIGDSIAIKGRCIGYDDLLEEVKLDQASIIQK</sequence>
<name>G2PQK9_ALLRU</name>
<evidence type="ECO:0000313" key="2">
    <source>
        <dbReference type="Proteomes" id="UP000008908"/>
    </source>
</evidence>
<reference evidence="1 2" key="2">
    <citation type="journal article" date="2012" name="Stand. Genomic Sci.">
        <title>Complete genome sequence of the facultatively anaerobic, appendaged bacterium Muricauda ruestringensis type strain (B1(T)).</title>
        <authorList>
            <person name="Huntemann M."/>
            <person name="Teshima H."/>
            <person name="Lapidus A."/>
            <person name="Nolan M."/>
            <person name="Lucas S."/>
            <person name="Hammon N."/>
            <person name="Deshpande S."/>
            <person name="Cheng J.F."/>
            <person name="Tapia R."/>
            <person name="Goodwin L.A."/>
            <person name="Pitluck S."/>
            <person name="Liolios K."/>
            <person name="Pagani I."/>
            <person name="Ivanova N."/>
            <person name="Mavromatis K."/>
            <person name="Mikhailova N."/>
            <person name="Pati A."/>
            <person name="Chen A."/>
            <person name="Palaniappan K."/>
            <person name="Land M."/>
            <person name="Hauser L."/>
            <person name="Pan C."/>
            <person name="Brambilla E.M."/>
            <person name="Rohde M."/>
            <person name="Spring S."/>
            <person name="Goker M."/>
            <person name="Detter J.C."/>
            <person name="Bristow J."/>
            <person name="Eisen J.A."/>
            <person name="Markowitz V."/>
            <person name="Hugenholtz P."/>
            <person name="Kyrpides N.C."/>
            <person name="Klenk H.P."/>
            <person name="Woyke T."/>
        </authorList>
    </citation>
    <scope>NUCLEOTIDE SEQUENCE [LARGE SCALE GENOMIC DNA]</scope>
    <source>
        <strain evidence="2">DSM 13258 / LMG 19739 / B1</strain>
    </source>
</reference>
<proteinExistence type="predicted"/>
<dbReference type="AlphaFoldDB" id="G2PQK9"/>